<organism evidence="15 16">
    <name type="scientific">Pedobacter yulinensis</name>
    <dbReference type="NCBI Taxonomy" id="2126353"/>
    <lineage>
        <taxon>Bacteria</taxon>
        <taxon>Pseudomonadati</taxon>
        <taxon>Bacteroidota</taxon>
        <taxon>Sphingobacteriia</taxon>
        <taxon>Sphingobacteriales</taxon>
        <taxon>Sphingobacteriaceae</taxon>
        <taxon>Pedobacter</taxon>
    </lineage>
</organism>
<dbReference type="PANTHER" id="PTHR30069">
    <property type="entry name" value="TONB-DEPENDENT OUTER MEMBRANE RECEPTOR"/>
    <property type="match status" value="1"/>
</dbReference>
<evidence type="ECO:0000259" key="14">
    <source>
        <dbReference type="Pfam" id="PF07715"/>
    </source>
</evidence>
<evidence type="ECO:0000313" key="15">
    <source>
        <dbReference type="EMBL" id="PST82356.1"/>
    </source>
</evidence>
<dbReference type="InterPro" id="IPR023996">
    <property type="entry name" value="TonB-dep_OMP_SusC/RagA"/>
</dbReference>
<accession>A0A2T3HIT6</accession>
<keyword evidence="3 10" id="KW-1134">Transmembrane beta strand</keyword>
<keyword evidence="4 10" id="KW-0812">Transmembrane</keyword>
<dbReference type="InterPro" id="IPR036942">
    <property type="entry name" value="Beta-barrel_TonB_sf"/>
</dbReference>
<keyword evidence="6 11" id="KW-0798">TonB box</keyword>
<dbReference type="Proteomes" id="UP000240912">
    <property type="component" value="Unassembled WGS sequence"/>
</dbReference>
<name>A0A2T3HIT6_9SPHI</name>
<evidence type="ECO:0000256" key="1">
    <source>
        <dbReference type="ARBA" id="ARBA00004571"/>
    </source>
</evidence>
<keyword evidence="2 10" id="KW-0813">Transport</keyword>
<evidence type="ECO:0000256" key="2">
    <source>
        <dbReference type="ARBA" id="ARBA00022448"/>
    </source>
</evidence>
<evidence type="ECO:0000256" key="5">
    <source>
        <dbReference type="ARBA" id="ARBA00022729"/>
    </source>
</evidence>
<dbReference type="GO" id="GO:0044718">
    <property type="term" value="P:siderophore transmembrane transport"/>
    <property type="evidence" value="ECO:0007669"/>
    <property type="project" value="TreeGrafter"/>
</dbReference>
<dbReference type="AlphaFoldDB" id="A0A2T3HIT6"/>
<dbReference type="RefSeq" id="WP_107216604.1">
    <property type="nucleotide sequence ID" value="NZ_KZ686270.1"/>
</dbReference>
<dbReference type="PANTHER" id="PTHR30069:SF29">
    <property type="entry name" value="HEMOGLOBIN AND HEMOGLOBIN-HAPTOGLOBIN-BINDING PROTEIN 1-RELATED"/>
    <property type="match status" value="1"/>
</dbReference>
<dbReference type="InterPro" id="IPR023997">
    <property type="entry name" value="TonB-dep_OMP_SusC/RagA_CS"/>
</dbReference>
<dbReference type="NCBIfam" id="TIGR04056">
    <property type="entry name" value="OMP_RagA_SusC"/>
    <property type="match status" value="1"/>
</dbReference>
<dbReference type="Gene3D" id="2.60.40.1120">
    <property type="entry name" value="Carboxypeptidase-like, regulatory domain"/>
    <property type="match status" value="1"/>
</dbReference>
<dbReference type="SUPFAM" id="SSF49464">
    <property type="entry name" value="Carboxypeptidase regulatory domain-like"/>
    <property type="match status" value="1"/>
</dbReference>
<dbReference type="InterPro" id="IPR037066">
    <property type="entry name" value="Plug_dom_sf"/>
</dbReference>
<keyword evidence="7 10" id="KW-0472">Membrane</keyword>
<feature type="domain" description="TonB-dependent receptor-like beta-barrel" evidence="13">
    <location>
        <begin position="466"/>
        <end position="958"/>
    </location>
</feature>
<dbReference type="NCBIfam" id="TIGR04057">
    <property type="entry name" value="SusC_RagA_signa"/>
    <property type="match status" value="1"/>
</dbReference>
<dbReference type="InterPro" id="IPR039426">
    <property type="entry name" value="TonB-dep_rcpt-like"/>
</dbReference>
<comment type="caution">
    <text evidence="15">The sequence shown here is derived from an EMBL/GenBank/DDBJ whole genome shotgun (WGS) entry which is preliminary data.</text>
</comment>
<feature type="chain" id="PRO_5015668026" evidence="12">
    <location>
        <begin position="24"/>
        <end position="1001"/>
    </location>
</feature>
<evidence type="ECO:0000256" key="6">
    <source>
        <dbReference type="ARBA" id="ARBA00023077"/>
    </source>
</evidence>
<dbReference type="Pfam" id="PF00593">
    <property type="entry name" value="TonB_dep_Rec_b-barrel"/>
    <property type="match status" value="1"/>
</dbReference>
<evidence type="ECO:0000256" key="7">
    <source>
        <dbReference type="ARBA" id="ARBA00023136"/>
    </source>
</evidence>
<dbReference type="InterPro" id="IPR008969">
    <property type="entry name" value="CarboxyPept-like_regulatory"/>
</dbReference>
<evidence type="ECO:0000256" key="9">
    <source>
        <dbReference type="ARBA" id="ARBA00023237"/>
    </source>
</evidence>
<sequence length="1001" mass="110589">MKVNLLKISGLCSLLVFSSPLYADASGATWGHWLTWKPSGIQVQKVVTGTVTDEADAPLPGVSIRNTVTGKTTVTDANGKYRIEAGNDDTLVFTYIGYTTISEKPGGRSVISFGMQPSSDNKLDEVVVVGYGTQNIKEVTSAITKIDTSQFRQSGARSAMDLLIGKVAGLQLTRTSGTNPNSGVAIQLRGVTSVSVASSPLIVIDGIPGGNLDLLQQDDIESFSVLKDGSAAAIYGTRANAGVILITTKKGKAGPSRFDYNAYVRHEVLNERPDFMNAAEFREKIASKQYSAMDYGGDFDYFYDLINKNNISNNHNFAVSGGGANSNYRVSLNYRDLQGFAKQNDRREYSARLSLTQKGFQDRVTAQFNVATNYNNPNLIAGGGWETVLVKNPTESYYKPDGSFAFTRNITNEIARLEQEKYLRSQQTSSVDGKIDVDIISGLRASVFGAVQRDSYVNNIYRMRGSQNSIENGESPGGGYAEKGSVLNQNFSVEPTLDYNKSFGQHKIQALAGYSYRYEVGENFGAWNRGYLNDVFEENNLGSVPIKLNTIGISSGKSDNTLIAFLSRVHYGFADKYFVQATFRREGSSKFGANNRWANFVSFSGAWNITEENFMKNVQWVNNLKLRGGYGETGNSGFANTASMVTLGGGGVYRFPGDEYQQTYGPSRNPNPNLRWEKKQETNIGIDFAVLKNRLSGSIELYNRVTKDLLDTYTSPQPPFIQSSIYTNVGTISAKGIELTLNYQVVNTSKFRYSIDFIGSTTDNRLDAYSNDEYKRDMKTFGGIGGFGALGDAIRTYEGGKLGEFWGKRFAGFTPDGKWTFFNKDGNVVSNAQINTSVFRDQTDLAVIGNAIPKYYLSLTNNFTYANFDLRVFLRSKLDYDILNTLALSYGNKNGTQGNLLRTAFTKYNEIKDTYMYSDYYIESGSFVKLDEVTLGYTFKIPNKTIRNLRVYATGSNLATFTKYTGNDPDTVQDTGLGPGIDSRSPYPWTRQFLFGVNFGF</sequence>
<feature type="domain" description="TonB-dependent receptor plug" evidence="14">
    <location>
        <begin position="136"/>
        <end position="243"/>
    </location>
</feature>
<dbReference type="SUPFAM" id="SSF56935">
    <property type="entry name" value="Porins"/>
    <property type="match status" value="1"/>
</dbReference>
<reference evidence="15 16" key="1">
    <citation type="submission" date="2018-03" db="EMBL/GenBank/DDBJ databases">
        <authorList>
            <person name="Keele B.F."/>
        </authorList>
    </citation>
    <scope>NUCLEOTIDE SEQUENCE [LARGE SCALE GENOMIC DNA]</scope>
    <source>
        <strain evidence="15 16">YL28-9</strain>
    </source>
</reference>
<gene>
    <name evidence="15" type="ORF">C7T94_16395</name>
</gene>
<dbReference type="OrthoDB" id="9768177at2"/>
<comment type="similarity">
    <text evidence="10 11">Belongs to the TonB-dependent receptor family.</text>
</comment>
<feature type="signal peptide" evidence="12">
    <location>
        <begin position="1"/>
        <end position="23"/>
    </location>
</feature>
<keyword evidence="8" id="KW-0675">Receptor</keyword>
<protein>
    <submittedName>
        <fullName evidence="15">SusC/RagA family TonB-linked outer membrane protein</fullName>
    </submittedName>
</protein>
<evidence type="ECO:0000256" key="10">
    <source>
        <dbReference type="PROSITE-ProRule" id="PRU01360"/>
    </source>
</evidence>
<keyword evidence="9 10" id="KW-0998">Cell outer membrane</keyword>
<evidence type="ECO:0000259" key="13">
    <source>
        <dbReference type="Pfam" id="PF00593"/>
    </source>
</evidence>
<dbReference type="Gene3D" id="2.40.170.20">
    <property type="entry name" value="TonB-dependent receptor, beta-barrel domain"/>
    <property type="match status" value="1"/>
</dbReference>
<dbReference type="GO" id="GO:0015344">
    <property type="term" value="F:siderophore uptake transmembrane transporter activity"/>
    <property type="evidence" value="ECO:0007669"/>
    <property type="project" value="TreeGrafter"/>
</dbReference>
<evidence type="ECO:0000256" key="8">
    <source>
        <dbReference type="ARBA" id="ARBA00023170"/>
    </source>
</evidence>
<dbReference type="EMBL" id="PYLS01000006">
    <property type="protein sequence ID" value="PST82356.1"/>
    <property type="molecule type" value="Genomic_DNA"/>
</dbReference>
<keyword evidence="16" id="KW-1185">Reference proteome</keyword>
<dbReference type="Pfam" id="PF07715">
    <property type="entry name" value="Plug"/>
    <property type="match status" value="1"/>
</dbReference>
<evidence type="ECO:0000256" key="12">
    <source>
        <dbReference type="SAM" id="SignalP"/>
    </source>
</evidence>
<dbReference type="PROSITE" id="PS52016">
    <property type="entry name" value="TONB_DEPENDENT_REC_3"/>
    <property type="match status" value="1"/>
</dbReference>
<proteinExistence type="inferred from homology"/>
<dbReference type="Gene3D" id="2.170.130.10">
    <property type="entry name" value="TonB-dependent receptor, plug domain"/>
    <property type="match status" value="1"/>
</dbReference>
<dbReference type="InterPro" id="IPR000531">
    <property type="entry name" value="Beta-barrel_TonB"/>
</dbReference>
<evidence type="ECO:0000256" key="3">
    <source>
        <dbReference type="ARBA" id="ARBA00022452"/>
    </source>
</evidence>
<evidence type="ECO:0000313" key="16">
    <source>
        <dbReference type="Proteomes" id="UP000240912"/>
    </source>
</evidence>
<dbReference type="GO" id="GO:0009279">
    <property type="term" value="C:cell outer membrane"/>
    <property type="evidence" value="ECO:0007669"/>
    <property type="project" value="UniProtKB-SubCell"/>
</dbReference>
<evidence type="ECO:0000256" key="11">
    <source>
        <dbReference type="RuleBase" id="RU003357"/>
    </source>
</evidence>
<evidence type="ECO:0000256" key="4">
    <source>
        <dbReference type="ARBA" id="ARBA00022692"/>
    </source>
</evidence>
<dbReference type="Pfam" id="PF13715">
    <property type="entry name" value="CarbopepD_reg_2"/>
    <property type="match status" value="1"/>
</dbReference>
<comment type="subcellular location">
    <subcellularLocation>
        <location evidence="1 10">Cell outer membrane</location>
        <topology evidence="1 10">Multi-pass membrane protein</topology>
    </subcellularLocation>
</comment>
<dbReference type="InterPro" id="IPR012910">
    <property type="entry name" value="Plug_dom"/>
</dbReference>
<keyword evidence="5 12" id="KW-0732">Signal</keyword>